<dbReference type="PANTHER" id="PTHR35936">
    <property type="entry name" value="MEMBRANE-BOUND LYTIC MUREIN TRANSGLYCOSYLASE F"/>
    <property type="match status" value="1"/>
</dbReference>
<gene>
    <name evidence="5" type="ORF">N425_10340</name>
</gene>
<protein>
    <submittedName>
        <fullName evidence="5">Glutamine ABC transporter substrate-binding protein</fullName>
    </submittedName>
</protein>
<dbReference type="PANTHER" id="PTHR35936:SF19">
    <property type="entry name" value="AMINO-ACID-BINDING PROTEIN YXEM-RELATED"/>
    <property type="match status" value="1"/>
</dbReference>
<evidence type="ECO:0000259" key="4">
    <source>
        <dbReference type="SMART" id="SM00062"/>
    </source>
</evidence>
<dbReference type="Proteomes" id="UP000018837">
    <property type="component" value="Unassembled WGS sequence"/>
</dbReference>
<dbReference type="AlphaFoldDB" id="W2C2P3"/>
<keyword evidence="1" id="KW-0732">Signal</keyword>
<feature type="domain" description="Solute-binding protein family 3/N-terminal" evidence="4">
    <location>
        <begin position="48"/>
        <end position="275"/>
    </location>
</feature>
<feature type="compositionally biased region" description="Basic residues" evidence="2">
    <location>
        <begin position="351"/>
        <end position="375"/>
    </location>
</feature>
<dbReference type="EMBL" id="AYUF01000485">
    <property type="protein sequence ID" value="ETK01323.1"/>
    <property type="molecule type" value="Genomic_DNA"/>
</dbReference>
<dbReference type="CDD" id="cd01009">
    <property type="entry name" value="PBP2_YfhD_N"/>
    <property type="match status" value="1"/>
</dbReference>
<dbReference type="PATRIC" id="fig|1411148.3.peg.1670"/>
<reference evidence="5 6" key="1">
    <citation type="submission" date="2013-11" db="EMBL/GenBank/DDBJ databases">
        <title>Single cell genomics of uncultured Tannerella BU063 (oral taxon 286).</title>
        <authorList>
            <person name="Beall C.J."/>
            <person name="Campbell A.G."/>
            <person name="Griffen A.L."/>
            <person name="Podar M."/>
            <person name="Leys E.J."/>
        </authorList>
    </citation>
    <scope>NUCLEOTIDE SEQUENCE [LARGE SCALE GENOMIC DNA]</scope>
    <source>
        <strain evidence="5">Cell 2</strain>
    </source>
</reference>
<dbReference type="Pfam" id="PF00497">
    <property type="entry name" value="SBP_bac_3"/>
    <property type="match status" value="1"/>
</dbReference>
<evidence type="ECO:0000313" key="6">
    <source>
        <dbReference type="Proteomes" id="UP000018837"/>
    </source>
</evidence>
<dbReference type="InterPro" id="IPR001638">
    <property type="entry name" value="Solute-binding_3/MltF_N"/>
</dbReference>
<name>W2C2P3_9BACT</name>
<accession>W2C2P3</accession>
<evidence type="ECO:0000256" key="3">
    <source>
        <dbReference type="SAM" id="Phobius"/>
    </source>
</evidence>
<keyword evidence="3" id="KW-0812">Transmembrane</keyword>
<feature type="compositionally biased region" description="Basic and acidic residues" evidence="2">
    <location>
        <begin position="279"/>
        <end position="289"/>
    </location>
</feature>
<keyword evidence="3" id="KW-0472">Membrane</keyword>
<evidence type="ECO:0000256" key="1">
    <source>
        <dbReference type="ARBA" id="ARBA00022729"/>
    </source>
</evidence>
<dbReference type="SUPFAM" id="SSF53850">
    <property type="entry name" value="Periplasmic binding protein-like II"/>
    <property type="match status" value="1"/>
</dbReference>
<keyword evidence="3" id="KW-1133">Transmembrane helix</keyword>
<feature type="compositionally biased region" description="Basic residues" evidence="2">
    <location>
        <begin position="310"/>
        <end position="330"/>
    </location>
</feature>
<comment type="caution">
    <text evidence="5">The sequence shown here is derived from an EMBL/GenBank/DDBJ whole genome shotgun (WGS) entry which is preliminary data.</text>
</comment>
<feature type="transmembrane region" description="Helical" evidence="3">
    <location>
        <begin position="7"/>
        <end position="27"/>
    </location>
</feature>
<organism evidence="5 6">
    <name type="scientific">Tannerella sp. oral taxon BU063 isolate Cell 2</name>
    <dbReference type="NCBI Taxonomy" id="1411148"/>
    <lineage>
        <taxon>Bacteria</taxon>
        <taxon>Pseudomonadati</taxon>
        <taxon>Bacteroidota</taxon>
        <taxon>Bacteroidia</taxon>
        <taxon>Bacteroidales</taxon>
        <taxon>Tannerellaceae</taxon>
        <taxon>Tannerella</taxon>
    </lineage>
</organism>
<evidence type="ECO:0000313" key="5">
    <source>
        <dbReference type="EMBL" id="ETK01323.1"/>
    </source>
</evidence>
<dbReference type="SMART" id="SM00062">
    <property type="entry name" value="PBPb"/>
    <property type="match status" value="1"/>
</dbReference>
<sequence length="375" mass="42005">MRTRRMLQVYIGLLVVAVGTMGLIGVYRAMNKRTEVVRDYADIRREGILRFVAEYERPGSYVAVDDTVLQGFQYELSRAIARYAGLEMEMHFEMSLENSFDGLRDGRYDIVARNLPTTDELKADYFLTDPILTDRQVLVQRRDTARLLRNQLDLAGHTIVVPRESPAILRLENLRREMADTFRIVEDPLYSSEQLIAMVAAGDIDYTVCDRRVAAAALELYPEIDINTDIGFTQLHAWAVRRTSPVLRDSINAWFARMHADGTFDRILRKYYPAEDAATDRSSAKKDGVKAVAPVGTKATSDQAAPSKTKAAKSKAKSARQKAKSTKSKAKSAPSKTKVTKSKSGADRQKAKATKAKSSKAKKSTSKRTRTKRKG</sequence>
<feature type="region of interest" description="Disordered" evidence="2">
    <location>
        <begin position="279"/>
        <end position="375"/>
    </location>
</feature>
<proteinExistence type="predicted"/>
<evidence type="ECO:0000256" key="2">
    <source>
        <dbReference type="SAM" id="MobiDB-lite"/>
    </source>
</evidence>
<dbReference type="Gene3D" id="3.40.190.10">
    <property type="entry name" value="Periplasmic binding protein-like II"/>
    <property type="match status" value="2"/>
</dbReference>